<gene>
    <name evidence="12" type="ORF">SISNIDRAFT_410518</name>
</gene>
<keyword evidence="5 9" id="KW-0479">Metal-binding</keyword>
<dbReference type="InterPro" id="IPR017972">
    <property type="entry name" value="Cyt_P450_CS"/>
</dbReference>
<dbReference type="GO" id="GO:0005506">
    <property type="term" value="F:iron ion binding"/>
    <property type="evidence" value="ECO:0007669"/>
    <property type="project" value="InterPro"/>
</dbReference>
<evidence type="ECO:0000256" key="7">
    <source>
        <dbReference type="ARBA" id="ARBA00023004"/>
    </source>
</evidence>
<keyword evidence="13" id="KW-1185">Reference proteome</keyword>
<keyword evidence="11" id="KW-1133">Transmembrane helix</keyword>
<dbReference type="PRINTS" id="PR00385">
    <property type="entry name" value="P450"/>
</dbReference>
<evidence type="ECO:0000256" key="6">
    <source>
        <dbReference type="ARBA" id="ARBA00023002"/>
    </source>
</evidence>
<evidence type="ECO:0000256" key="10">
    <source>
        <dbReference type="RuleBase" id="RU000461"/>
    </source>
</evidence>
<dbReference type="InterPro" id="IPR036396">
    <property type="entry name" value="Cyt_P450_sf"/>
</dbReference>
<dbReference type="GO" id="GO:0016705">
    <property type="term" value="F:oxidoreductase activity, acting on paired donors, with incorporation or reduction of molecular oxygen"/>
    <property type="evidence" value="ECO:0007669"/>
    <property type="project" value="InterPro"/>
</dbReference>
<accession>A0A164VBF5</accession>
<feature type="binding site" description="axial binding residue" evidence="9">
    <location>
        <position position="449"/>
    </location>
    <ligand>
        <name>heme</name>
        <dbReference type="ChEBI" id="CHEBI:30413"/>
    </ligand>
    <ligandPart>
        <name>Fe</name>
        <dbReference type="ChEBI" id="CHEBI:18248"/>
    </ligandPart>
</feature>
<keyword evidence="8 10" id="KW-0503">Monooxygenase</keyword>
<reference evidence="12 13" key="1">
    <citation type="journal article" date="2016" name="Mol. Biol. Evol.">
        <title>Comparative Genomics of Early-Diverging Mushroom-Forming Fungi Provides Insights into the Origins of Lignocellulose Decay Capabilities.</title>
        <authorList>
            <person name="Nagy L.G."/>
            <person name="Riley R."/>
            <person name="Tritt A."/>
            <person name="Adam C."/>
            <person name="Daum C."/>
            <person name="Floudas D."/>
            <person name="Sun H."/>
            <person name="Yadav J.S."/>
            <person name="Pangilinan J."/>
            <person name="Larsson K.H."/>
            <person name="Matsuura K."/>
            <person name="Barry K."/>
            <person name="Labutti K."/>
            <person name="Kuo R."/>
            <person name="Ohm R.A."/>
            <person name="Bhattacharya S.S."/>
            <person name="Shirouzu T."/>
            <person name="Yoshinaga Y."/>
            <person name="Martin F.M."/>
            <person name="Grigoriev I.V."/>
            <person name="Hibbett D.S."/>
        </authorList>
    </citation>
    <scope>NUCLEOTIDE SEQUENCE [LARGE SCALE GENOMIC DNA]</scope>
    <source>
        <strain evidence="12 13">HHB9708</strain>
    </source>
</reference>
<dbReference type="SUPFAM" id="SSF48264">
    <property type="entry name" value="Cytochrome P450"/>
    <property type="match status" value="1"/>
</dbReference>
<evidence type="ECO:0000313" key="12">
    <source>
        <dbReference type="EMBL" id="KZS93999.1"/>
    </source>
</evidence>
<evidence type="ECO:0000256" key="11">
    <source>
        <dbReference type="SAM" id="Phobius"/>
    </source>
</evidence>
<proteinExistence type="inferred from homology"/>
<evidence type="ECO:0000256" key="3">
    <source>
        <dbReference type="ARBA" id="ARBA00010617"/>
    </source>
</evidence>
<feature type="transmembrane region" description="Helical" evidence="11">
    <location>
        <begin position="6"/>
        <end position="25"/>
    </location>
</feature>
<dbReference type="InterPro" id="IPR001128">
    <property type="entry name" value="Cyt_P450"/>
</dbReference>
<evidence type="ECO:0000256" key="4">
    <source>
        <dbReference type="ARBA" id="ARBA00022617"/>
    </source>
</evidence>
<dbReference type="CDD" id="cd11065">
    <property type="entry name" value="CYP64-like"/>
    <property type="match status" value="1"/>
</dbReference>
<dbReference type="PANTHER" id="PTHR46300:SF7">
    <property type="entry name" value="P450, PUTATIVE (EUROFUNG)-RELATED"/>
    <property type="match status" value="1"/>
</dbReference>
<dbReference type="PROSITE" id="PS00086">
    <property type="entry name" value="CYTOCHROME_P450"/>
    <property type="match status" value="1"/>
</dbReference>
<evidence type="ECO:0000313" key="13">
    <source>
        <dbReference type="Proteomes" id="UP000076722"/>
    </source>
</evidence>
<comment type="similarity">
    <text evidence="3 10">Belongs to the cytochrome P450 family.</text>
</comment>
<dbReference type="InterPro" id="IPR002401">
    <property type="entry name" value="Cyt_P450_E_grp-I"/>
</dbReference>
<dbReference type="STRING" id="1314777.A0A164VBF5"/>
<dbReference type="Proteomes" id="UP000076722">
    <property type="component" value="Unassembled WGS sequence"/>
</dbReference>
<dbReference type="PANTHER" id="PTHR46300">
    <property type="entry name" value="P450, PUTATIVE (EUROFUNG)-RELATED-RELATED"/>
    <property type="match status" value="1"/>
</dbReference>
<dbReference type="InterPro" id="IPR050364">
    <property type="entry name" value="Cytochrome_P450_fung"/>
</dbReference>
<dbReference type="Pfam" id="PF00067">
    <property type="entry name" value="p450"/>
    <property type="match status" value="1"/>
</dbReference>
<dbReference type="AlphaFoldDB" id="A0A164VBF5"/>
<keyword evidence="7 9" id="KW-0408">Iron</keyword>
<evidence type="ECO:0000256" key="8">
    <source>
        <dbReference type="ARBA" id="ARBA00023033"/>
    </source>
</evidence>
<evidence type="ECO:0000256" key="9">
    <source>
        <dbReference type="PIRSR" id="PIRSR602401-1"/>
    </source>
</evidence>
<evidence type="ECO:0000256" key="5">
    <source>
        <dbReference type="ARBA" id="ARBA00022723"/>
    </source>
</evidence>
<keyword evidence="11" id="KW-0812">Transmembrane</keyword>
<keyword evidence="4 9" id="KW-0349">Heme</keyword>
<evidence type="ECO:0000256" key="2">
    <source>
        <dbReference type="ARBA" id="ARBA00005179"/>
    </source>
</evidence>
<dbReference type="EMBL" id="KV419405">
    <property type="protein sequence ID" value="KZS93999.1"/>
    <property type="molecule type" value="Genomic_DNA"/>
</dbReference>
<comment type="pathway">
    <text evidence="2">Secondary metabolite biosynthesis.</text>
</comment>
<dbReference type="GO" id="GO:0004497">
    <property type="term" value="F:monooxygenase activity"/>
    <property type="evidence" value="ECO:0007669"/>
    <property type="project" value="UniProtKB-KW"/>
</dbReference>
<protein>
    <submittedName>
        <fullName evidence="12">Cytochrome P450</fullName>
    </submittedName>
</protein>
<dbReference type="PRINTS" id="PR00463">
    <property type="entry name" value="EP450I"/>
</dbReference>
<dbReference type="GO" id="GO:0020037">
    <property type="term" value="F:heme binding"/>
    <property type="evidence" value="ECO:0007669"/>
    <property type="project" value="InterPro"/>
</dbReference>
<sequence length="526" mass="59636">MASATLYLGLAISAVVLLVVTNYRVRARKRLSFPPGPKGLPFFGNAFQYPEVDPWEQFAQWEKEYGDVVGLSLFGQNVVIINKYGAASDLLEKRSSIYSNRPQNALWAKYGGWDFAVTAANPGEFFNLERRFLSQFFNTSAVRQFFNLITKNTQRYVTLISTDPAKFRDWNRMLCRRTTAANILSAAYGHEVTDENDEWVQRTDQAMRSIGLLGTIGTHPIDIIPSLGLLPFRIWGRKFYKGMKTVQKCAREMSVLPFQLVKEQVHSGTAIPSITSTLIESHLLPDGSVKHEREIYGSAAVVYMAGADTTVSSIDSFILAMMLSPEVQERAQKYIDELLQGERLPDLDDRDSLPYLSAIVKETLRWQPIVPLGLAHCLAQDDTYRNYHLPADTMIIPNLWKMLRDPDEFPEPEKFEPERFINTQSVPPSLRTDVRDPEEMAWGFGKRICPGRHFAYATLWITFATLLTVFDISLPKDEAGNDIIPDLNYVNGIVIHPKPFRCIFKPRSDHALSLLQTTNDLQEGAE</sequence>
<evidence type="ECO:0000256" key="1">
    <source>
        <dbReference type="ARBA" id="ARBA00001971"/>
    </source>
</evidence>
<name>A0A164VBF5_9AGAM</name>
<keyword evidence="11" id="KW-0472">Membrane</keyword>
<organism evidence="12 13">
    <name type="scientific">Sistotremastrum niveocremeum HHB9708</name>
    <dbReference type="NCBI Taxonomy" id="1314777"/>
    <lineage>
        <taxon>Eukaryota</taxon>
        <taxon>Fungi</taxon>
        <taxon>Dikarya</taxon>
        <taxon>Basidiomycota</taxon>
        <taxon>Agaricomycotina</taxon>
        <taxon>Agaricomycetes</taxon>
        <taxon>Sistotremastrales</taxon>
        <taxon>Sistotremastraceae</taxon>
        <taxon>Sertulicium</taxon>
        <taxon>Sertulicium niveocremeum</taxon>
    </lineage>
</organism>
<comment type="cofactor">
    <cofactor evidence="1 9">
        <name>heme</name>
        <dbReference type="ChEBI" id="CHEBI:30413"/>
    </cofactor>
</comment>
<keyword evidence="6 10" id="KW-0560">Oxidoreductase</keyword>
<dbReference type="Gene3D" id="1.10.630.10">
    <property type="entry name" value="Cytochrome P450"/>
    <property type="match status" value="1"/>
</dbReference>